<keyword evidence="1" id="KW-0472">Membrane</keyword>
<reference evidence="2 3" key="1">
    <citation type="submission" date="2020-08" db="EMBL/GenBank/DDBJ databases">
        <title>Genomic Encyclopedia of Type Strains, Phase IV (KMG-IV): sequencing the most valuable type-strain genomes for metagenomic binning, comparative biology and taxonomic classification.</title>
        <authorList>
            <person name="Goeker M."/>
        </authorList>
    </citation>
    <scope>NUCLEOTIDE SEQUENCE [LARGE SCALE GENOMIC DNA]</scope>
    <source>
        <strain evidence="2 3">DSM 21458</strain>
    </source>
</reference>
<comment type="caution">
    <text evidence="2">The sequence shown here is derived from an EMBL/GenBank/DDBJ whole genome shotgun (WGS) entry which is preliminary data.</text>
</comment>
<keyword evidence="1" id="KW-1133">Transmembrane helix</keyword>
<keyword evidence="1" id="KW-0812">Transmembrane</keyword>
<proteinExistence type="predicted"/>
<evidence type="ECO:0000313" key="2">
    <source>
        <dbReference type="EMBL" id="MBB6099400.1"/>
    </source>
</evidence>
<organism evidence="2 3">
    <name type="scientific">Deinobacterium chartae</name>
    <dbReference type="NCBI Taxonomy" id="521158"/>
    <lineage>
        <taxon>Bacteria</taxon>
        <taxon>Thermotogati</taxon>
        <taxon>Deinococcota</taxon>
        <taxon>Deinococci</taxon>
        <taxon>Deinococcales</taxon>
        <taxon>Deinococcaceae</taxon>
        <taxon>Deinobacterium</taxon>
    </lineage>
</organism>
<gene>
    <name evidence="2" type="ORF">HNR42_002841</name>
</gene>
<accession>A0A841I4Q1</accession>
<feature type="transmembrane region" description="Helical" evidence="1">
    <location>
        <begin position="7"/>
        <end position="24"/>
    </location>
</feature>
<evidence type="ECO:0000256" key="1">
    <source>
        <dbReference type="SAM" id="Phobius"/>
    </source>
</evidence>
<dbReference type="EMBL" id="JACHHG010000011">
    <property type="protein sequence ID" value="MBB6099400.1"/>
    <property type="molecule type" value="Genomic_DNA"/>
</dbReference>
<name>A0A841I4Q1_9DEIO</name>
<sequence length="57" mass="6008">MKASDWVLPLLGVTAGLLLVWAVTGFRIPLWQLALAVALVGACLLLGRVGPRGKLGR</sequence>
<keyword evidence="3" id="KW-1185">Reference proteome</keyword>
<dbReference type="Proteomes" id="UP000569951">
    <property type="component" value="Unassembled WGS sequence"/>
</dbReference>
<feature type="transmembrane region" description="Helical" evidence="1">
    <location>
        <begin position="30"/>
        <end position="47"/>
    </location>
</feature>
<dbReference type="RefSeq" id="WP_183988156.1">
    <property type="nucleotide sequence ID" value="NZ_JACHHG010000011.1"/>
</dbReference>
<protein>
    <submittedName>
        <fullName evidence="2">Uncharacterized protein</fullName>
    </submittedName>
</protein>
<evidence type="ECO:0000313" key="3">
    <source>
        <dbReference type="Proteomes" id="UP000569951"/>
    </source>
</evidence>
<dbReference type="AlphaFoldDB" id="A0A841I4Q1"/>